<feature type="region of interest" description="Disordered" evidence="1">
    <location>
        <begin position="137"/>
        <end position="160"/>
    </location>
</feature>
<sequence length="160" mass="18016">MNNKKTYPTHAITFSEKNVDHQNKMTMGQPLNVGAVWARKNGKQGGMLNWNISPAMLGDGEYRLVANRFNEQSNIPKTYRISFSEKRDDLANGSQLGRPVDVATVQESGIVNWTISPQRLNNGVFFVLENERKNQRSDKSADAISQIETSDKEQSNGLMR</sequence>
<evidence type="ECO:0000256" key="1">
    <source>
        <dbReference type="SAM" id="MobiDB-lite"/>
    </source>
</evidence>
<organism evidence="2">
    <name type="scientific">hydrothermal vent metagenome</name>
    <dbReference type="NCBI Taxonomy" id="652676"/>
    <lineage>
        <taxon>unclassified sequences</taxon>
        <taxon>metagenomes</taxon>
        <taxon>ecological metagenomes</taxon>
    </lineage>
</organism>
<dbReference type="AlphaFoldDB" id="A0A3B0WLW5"/>
<reference evidence="2" key="1">
    <citation type="submission" date="2018-06" db="EMBL/GenBank/DDBJ databases">
        <authorList>
            <person name="Zhirakovskaya E."/>
        </authorList>
    </citation>
    <scope>NUCLEOTIDE SEQUENCE</scope>
</reference>
<dbReference type="EMBL" id="UOFC01000012">
    <property type="protein sequence ID" value="VAW44564.1"/>
    <property type="molecule type" value="Genomic_DNA"/>
</dbReference>
<accession>A0A3B0WLW5</accession>
<evidence type="ECO:0000313" key="2">
    <source>
        <dbReference type="EMBL" id="VAW44564.1"/>
    </source>
</evidence>
<protein>
    <submittedName>
        <fullName evidence="2">Uncharacterized protein</fullName>
    </submittedName>
</protein>
<gene>
    <name evidence="2" type="ORF">MNBD_GAMMA03-674</name>
</gene>
<proteinExistence type="predicted"/>
<name>A0A3B0WLW5_9ZZZZ</name>